<sequence length="50" mass="5767">MIDNYLNHHEAPEDIELYFCGPPLMNKAVQKMGEDFGIPDEHIRFDDFGG</sequence>
<accession>A0A090W8I0</accession>
<dbReference type="PANTHER" id="PTHR43644">
    <property type="entry name" value="NA(+)-TRANSLOCATING NADH-QUINONE REDUCTASE SUBUNIT"/>
    <property type="match status" value="1"/>
</dbReference>
<dbReference type="InterPro" id="IPR039261">
    <property type="entry name" value="FNR_nucleotide-bd"/>
</dbReference>
<evidence type="ECO:0000313" key="3">
    <source>
        <dbReference type="EMBL" id="GAL71779.1"/>
    </source>
</evidence>
<keyword evidence="1" id="KW-0285">Flavoprotein</keyword>
<gene>
    <name evidence="3" type="ORF">JCM19302_1929</name>
</gene>
<reference evidence="3 4" key="1">
    <citation type="journal article" date="2014" name="Genome Announc.">
        <title>Draft Genome Sequence of Marine Flavobacterium Jejuia pallidilutea Strain 11shimoA1 and Pigmentation Mutants.</title>
        <authorList>
            <person name="Takatani N."/>
            <person name="Nakanishi M."/>
            <person name="Meirelles P."/>
            <person name="Mino S."/>
            <person name="Suda W."/>
            <person name="Oshima K."/>
            <person name="Hattori M."/>
            <person name="Ohkuma M."/>
            <person name="Hosokawa M."/>
            <person name="Miyashita K."/>
            <person name="Thompson F.L."/>
            <person name="Niwa A."/>
            <person name="Sawabe T."/>
            <person name="Sawabe T."/>
        </authorList>
    </citation>
    <scope>NUCLEOTIDE SEQUENCE [LARGE SCALE GENOMIC DNA]</scope>
    <source>
        <strain evidence="4">JCM19302</strain>
    </source>
</reference>
<name>A0A090W8I0_9FLAO</name>
<dbReference type="PANTHER" id="PTHR43644:SF1">
    <property type="entry name" value="NAD(P)H-FLAVIN REDUCTASE"/>
    <property type="match status" value="1"/>
</dbReference>
<dbReference type="Proteomes" id="UP000029646">
    <property type="component" value="Unassembled WGS sequence"/>
</dbReference>
<dbReference type="Gene3D" id="3.40.50.80">
    <property type="entry name" value="Nucleotide-binding domain of ferredoxin-NADP reductase (FNR) module"/>
    <property type="match status" value="1"/>
</dbReference>
<dbReference type="AlphaFoldDB" id="A0A090W8I0"/>
<evidence type="ECO:0000256" key="2">
    <source>
        <dbReference type="ARBA" id="ARBA00022827"/>
    </source>
</evidence>
<protein>
    <submittedName>
        <fullName evidence="3">Na(+)-translocating NADH-quinone reductase subunit F</fullName>
    </submittedName>
</protein>
<dbReference type="SUPFAM" id="SSF52343">
    <property type="entry name" value="Ferredoxin reductase-like, C-terminal NADP-linked domain"/>
    <property type="match status" value="1"/>
</dbReference>
<evidence type="ECO:0000256" key="1">
    <source>
        <dbReference type="ARBA" id="ARBA00022630"/>
    </source>
</evidence>
<comment type="caution">
    <text evidence="3">The sequence shown here is derived from an EMBL/GenBank/DDBJ whole genome shotgun (WGS) entry which is preliminary data.</text>
</comment>
<keyword evidence="2" id="KW-0274">FAD</keyword>
<evidence type="ECO:0000313" key="4">
    <source>
        <dbReference type="Proteomes" id="UP000029646"/>
    </source>
</evidence>
<organism evidence="3 4">
    <name type="scientific">Jejuia pallidilutea</name>
    <dbReference type="NCBI Taxonomy" id="504487"/>
    <lineage>
        <taxon>Bacteria</taxon>
        <taxon>Pseudomonadati</taxon>
        <taxon>Bacteroidota</taxon>
        <taxon>Flavobacteriia</taxon>
        <taxon>Flavobacteriales</taxon>
        <taxon>Flavobacteriaceae</taxon>
        <taxon>Jejuia</taxon>
    </lineage>
</organism>
<dbReference type="EMBL" id="BBNS01000015">
    <property type="protein sequence ID" value="GAL71779.1"/>
    <property type="molecule type" value="Genomic_DNA"/>
</dbReference>
<proteinExistence type="predicted"/>